<proteinExistence type="predicted"/>
<name>A0ACB7SDA3_HYAAI</name>
<accession>A0ACB7SDA3</accession>
<reference evidence="1" key="1">
    <citation type="submission" date="2020-05" db="EMBL/GenBank/DDBJ databases">
        <title>Large-scale comparative analyses of tick genomes elucidate their genetic diversity and vector capacities.</title>
        <authorList>
            <person name="Jia N."/>
            <person name="Wang J."/>
            <person name="Shi W."/>
            <person name="Du L."/>
            <person name="Sun Y."/>
            <person name="Zhan W."/>
            <person name="Jiang J."/>
            <person name="Wang Q."/>
            <person name="Zhang B."/>
            <person name="Ji P."/>
            <person name="Sakyi L.B."/>
            <person name="Cui X."/>
            <person name="Yuan T."/>
            <person name="Jiang B."/>
            <person name="Yang W."/>
            <person name="Lam T.T.-Y."/>
            <person name="Chang Q."/>
            <person name="Ding S."/>
            <person name="Wang X."/>
            <person name="Zhu J."/>
            <person name="Ruan X."/>
            <person name="Zhao L."/>
            <person name="Wei J."/>
            <person name="Que T."/>
            <person name="Du C."/>
            <person name="Cheng J."/>
            <person name="Dai P."/>
            <person name="Han X."/>
            <person name="Huang E."/>
            <person name="Gao Y."/>
            <person name="Liu J."/>
            <person name="Shao H."/>
            <person name="Ye R."/>
            <person name="Li L."/>
            <person name="Wei W."/>
            <person name="Wang X."/>
            <person name="Wang C."/>
            <person name="Yang T."/>
            <person name="Huo Q."/>
            <person name="Li W."/>
            <person name="Guo W."/>
            <person name="Chen H."/>
            <person name="Zhou L."/>
            <person name="Ni X."/>
            <person name="Tian J."/>
            <person name="Zhou Y."/>
            <person name="Sheng Y."/>
            <person name="Liu T."/>
            <person name="Pan Y."/>
            <person name="Xia L."/>
            <person name="Li J."/>
            <person name="Zhao F."/>
            <person name="Cao W."/>
        </authorList>
    </citation>
    <scope>NUCLEOTIDE SEQUENCE</scope>
    <source>
        <strain evidence="1">Hyas-2018</strain>
    </source>
</reference>
<organism evidence="1 2">
    <name type="scientific">Hyalomma asiaticum</name>
    <name type="common">Tick</name>
    <dbReference type="NCBI Taxonomy" id="266040"/>
    <lineage>
        <taxon>Eukaryota</taxon>
        <taxon>Metazoa</taxon>
        <taxon>Ecdysozoa</taxon>
        <taxon>Arthropoda</taxon>
        <taxon>Chelicerata</taxon>
        <taxon>Arachnida</taxon>
        <taxon>Acari</taxon>
        <taxon>Parasitiformes</taxon>
        <taxon>Ixodida</taxon>
        <taxon>Ixodoidea</taxon>
        <taxon>Ixodidae</taxon>
        <taxon>Hyalomminae</taxon>
        <taxon>Hyalomma</taxon>
    </lineage>
</organism>
<keyword evidence="2" id="KW-1185">Reference proteome</keyword>
<comment type="caution">
    <text evidence="1">The sequence shown here is derived from an EMBL/GenBank/DDBJ whole genome shotgun (WGS) entry which is preliminary data.</text>
</comment>
<dbReference type="EMBL" id="CM023484">
    <property type="protein sequence ID" value="KAH6932595.1"/>
    <property type="molecule type" value="Genomic_DNA"/>
</dbReference>
<sequence length="268" mass="30215">MLANRKPRQDDGHPCSGLCVGDSEIPKAPQLARRDNMNASTLGGDNLAALRSNVRNARIYSRIVEELNAGLPHGEGPYNLKQLRLKMDNLAKRYRSDSFVHERGPAAQWPYYWLLHNFLGSLPMNDELLVEENVEVPEVRETPEGAEVVASWEDPQNDENVVPRDDAATNNKTPEETSSTCTHTSGDASKSRTPHDASGGTRKARKRPLTTAQLLLESRKEELVHIKKSEKRRQKLMQKLVKLQEANDINASRCRMMEGYFQSKKSDK</sequence>
<dbReference type="Proteomes" id="UP000821845">
    <property type="component" value="Chromosome 4"/>
</dbReference>
<gene>
    <name evidence="1" type="ORF">HPB50_008016</name>
</gene>
<evidence type="ECO:0000313" key="2">
    <source>
        <dbReference type="Proteomes" id="UP000821845"/>
    </source>
</evidence>
<protein>
    <submittedName>
        <fullName evidence="1">Uncharacterized protein</fullName>
    </submittedName>
</protein>
<evidence type="ECO:0000313" key="1">
    <source>
        <dbReference type="EMBL" id="KAH6932595.1"/>
    </source>
</evidence>